<accession>A0A9J6BP40</accession>
<dbReference type="Gene3D" id="1.20.1280.50">
    <property type="match status" value="1"/>
</dbReference>
<dbReference type="InterPro" id="IPR036047">
    <property type="entry name" value="F-box-like_dom_sf"/>
</dbReference>
<reference evidence="2" key="1">
    <citation type="submission" date="2021-03" db="EMBL/GenBank/DDBJ databases">
        <title>Chromosome level genome of the anhydrobiotic midge Polypedilum vanderplanki.</title>
        <authorList>
            <person name="Yoshida Y."/>
            <person name="Kikawada T."/>
            <person name="Gusev O."/>
        </authorList>
    </citation>
    <scope>NUCLEOTIDE SEQUENCE</scope>
    <source>
        <strain evidence="2">NIAS01</strain>
        <tissue evidence="2">Whole body or cell culture</tissue>
    </source>
</reference>
<comment type="caution">
    <text evidence="2">The sequence shown here is derived from an EMBL/GenBank/DDBJ whole genome shotgun (WGS) entry which is preliminary data.</text>
</comment>
<dbReference type="AlphaFoldDB" id="A0A9J6BP40"/>
<dbReference type="InterPro" id="IPR001810">
    <property type="entry name" value="F-box_dom"/>
</dbReference>
<dbReference type="Proteomes" id="UP001107558">
    <property type="component" value="Chromosome 3"/>
</dbReference>
<evidence type="ECO:0000313" key="2">
    <source>
        <dbReference type="EMBL" id="KAG5671620.1"/>
    </source>
</evidence>
<keyword evidence="3" id="KW-1185">Reference proteome</keyword>
<evidence type="ECO:0000313" key="3">
    <source>
        <dbReference type="Proteomes" id="UP001107558"/>
    </source>
</evidence>
<gene>
    <name evidence="2" type="ORF">PVAND_001813</name>
</gene>
<dbReference type="Pfam" id="PF12937">
    <property type="entry name" value="F-box-like"/>
    <property type="match status" value="1"/>
</dbReference>
<name>A0A9J6BP40_POLVA</name>
<feature type="domain" description="F-box" evidence="1">
    <location>
        <begin position="1"/>
        <end position="45"/>
    </location>
</feature>
<protein>
    <recommendedName>
        <fullName evidence="1">F-box domain-containing protein</fullName>
    </recommendedName>
</protein>
<dbReference type="OrthoDB" id="10257471at2759"/>
<dbReference type="SUPFAM" id="SSF81383">
    <property type="entry name" value="F-box domain"/>
    <property type="match status" value="1"/>
</dbReference>
<dbReference type="SUPFAM" id="SSF52047">
    <property type="entry name" value="RNI-like"/>
    <property type="match status" value="2"/>
</dbReference>
<dbReference type="EMBL" id="JADBJN010000003">
    <property type="protein sequence ID" value="KAG5671620.1"/>
    <property type="molecule type" value="Genomic_DNA"/>
</dbReference>
<evidence type="ECO:0000259" key="1">
    <source>
        <dbReference type="PROSITE" id="PS50181"/>
    </source>
</evidence>
<organism evidence="2 3">
    <name type="scientific">Polypedilum vanderplanki</name>
    <name type="common">Sleeping chironomid midge</name>
    <dbReference type="NCBI Taxonomy" id="319348"/>
    <lineage>
        <taxon>Eukaryota</taxon>
        <taxon>Metazoa</taxon>
        <taxon>Ecdysozoa</taxon>
        <taxon>Arthropoda</taxon>
        <taxon>Hexapoda</taxon>
        <taxon>Insecta</taxon>
        <taxon>Pterygota</taxon>
        <taxon>Neoptera</taxon>
        <taxon>Endopterygota</taxon>
        <taxon>Diptera</taxon>
        <taxon>Nematocera</taxon>
        <taxon>Chironomoidea</taxon>
        <taxon>Chironomidae</taxon>
        <taxon>Chironominae</taxon>
        <taxon>Polypedilum</taxon>
        <taxon>Polypedilum</taxon>
    </lineage>
</organism>
<sequence>MDKLNEYNLLDIFSYLDGESLKKASLVNKSWNRIISSNAATMKKLKLSIFPEDYKFNKKRAFSKKQLEVFTMLKRKYKNAILDEARINRNIIPKFKNQFKYLCQLEIINCELTEAAYKRLLISLVTLEKLIMVDSILLSTNAKESDKHSIELPSLKSLVFANSSWRFIQYIGKTKLQVLKIHHNLFNEIGVNSVKQFLVQQSSTLKELAFRVNSASIFKIFDSNELKELRLSQFALTLFDLNQNTLQSVDNISDFLVLQKESLQHFETGSSLPETIYECIFSKLQVKSLTLPANFLPNQLLFYNAIRRNEHLKKLVLLNELKEENVLIGMLDLFNKIEELYIQHMRLFEHEVCERIFQKIVDLNHLKILKIPFLFPSAEATIPTLKTLQIEEFVESQSFENFVINQRNLENLAVKWIDGDLTESIETVSAQLHLLKKLSFGSEFIPTIRLIEVLRNNCPKLRVIELLKNEAEPITEEVLRVMNESMLHVYTYSSVNAMKIFDECKTVWDFEEDNYAIASLNTDMTMQNIVNEFEDETDNEDMDFYDEDDFDFDDDDNFDFDDIEDFEMFMF</sequence>
<dbReference type="PROSITE" id="PS50181">
    <property type="entry name" value="FBOX"/>
    <property type="match status" value="1"/>
</dbReference>
<proteinExistence type="predicted"/>